<dbReference type="EMBL" id="WNYA01000001">
    <property type="protein sequence ID" value="KAG8595567.1"/>
    <property type="molecule type" value="Genomic_DNA"/>
</dbReference>
<accession>A0AAV7DG38</accession>
<sequence length="89" mass="10496">MVWKLWGLLDQCTSLYITFSSMDSWLCLEAVFLCLAHSSLILYNHCRDSAYIMAQRRLGTIFIIAFYLSQSLNYFCWTYGKKEMDTNKL</sequence>
<evidence type="ECO:0000313" key="3">
    <source>
        <dbReference type="Proteomes" id="UP000824782"/>
    </source>
</evidence>
<dbReference type="AlphaFoldDB" id="A0AAV7DG38"/>
<proteinExistence type="predicted"/>
<protein>
    <submittedName>
        <fullName evidence="2">Uncharacterized protein</fullName>
    </submittedName>
</protein>
<evidence type="ECO:0000256" key="1">
    <source>
        <dbReference type="SAM" id="Phobius"/>
    </source>
</evidence>
<feature type="transmembrane region" description="Helical" evidence="1">
    <location>
        <begin position="58"/>
        <end position="80"/>
    </location>
</feature>
<feature type="transmembrane region" description="Helical" evidence="1">
    <location>
        <begin position="25"/>
        <end position="46"/>
    </location>
</feature>
<organism evidence="2 3">
    <name type="scientific">Engystomops pustulosus</name>
    <name type="common">Tungara frog</name>
    <name type="synonym">Physalaemus pustulosus</name>
    <dbReference type="NCBI Taxonomy" id="76066"/>
    <lineage>
        <taxon>Eukaryota</taxon>
        <taxon>Metazoa</taxon>
        <taxon>Chordata</taxon>
        <taxon>Craniata</taxon>
        <taxon>Vertebrata</taxon>
        <taxon>Euteleostomi</taxon>
        <taxon>Amphibia</taxon>
        <taxon>Batrachia</taxon>
        <taxon>Anura</taxon>
        <taxon>Neobatrachia</taxon>
        <taxon>Hyloidea</taxon>
        <taxon>Leptodactylidae</taxon>
        <taxon>Leiuperinae</taxon>
        <taxon>Engystomops</taxon>
    </lineage>
</organism>
<keyword evidence="1" id="KW-0472">Membrane</keyword>
<keyword evidence="1" id="KW-0812">Transmembrane</keyword>
<gene>
    <name evidence="2" type="ORF">GDO81_001556</name>
</gene>
<keyword evidence="1" id="KW-1133">Transmembrane helix</keyword>
<evidence type="ECO:0000313" key="2">
    <source>
        <dbReference type="EMBL" id="KAG8595567.1"/>
    </source>
</evidence>
<dbReference type="Proteomes" id="UP000824782">
    <property type="component" value="Unassembled WGS sequence"/>
</dbReference>
<reference evidence="2" key="1">
    <citation type="thesis" date="2020" institute="ProQuest LLC" country="789 East Eisenhower Parkway, Ann Arbor, MI, USA">
        <title>Comparative Genomics and Chromosome Evolution.</title>
        <authorList>
            <person name="Mudd A.B."/>
        </authorList>
    </citation>
    <scope>NUCLEOTIDE SEQUENCE</scope>
    <source>
        <strain evidence="2">237g6f4</strain>
        <tissue evidence="2">Blood</tissue>
    </source>
</reference>
<comment type="caution">
    <text evidence="2">The sequence shown here is derived from an EMBL/GenBank/DDBJ whole genome shotgun (WGS) entry which is preliminary data.</text>
</comment>
<name>A0AAV7DG38_ENGPU</name>
<keyword evidence="3" id="KW-1185">Reference proteome</keyword>